<keyword evidence="3" id="KW-1185">Reference proteome</keyword>
<dbReference type="InterPro" id="IPR006868">
    <property type="entry name" value="DUF630"/>
</dbReference>
<proteinExistence type="predicted"/>
<feature type="domain" description="DUF630" evidence="1">
    <location>
        <begin position="1"/>
        <end position="38"/>
    </location>
</feature>
<dbReference type="STRING" id="106549.A0A540LXE2"/>
<dbReference type="AlphaFoldDB" id="A0A540LXE2"/>
<reference evidence="2 3" key="1">
    <citation type="journal article" date="2019" name="G3 (Bethesda)">
        <title>Sequencing of a Wild Apple (Malus baccata) Genome Unravels the Differences Between Cultivated and Wild Apple Species Regarding Disease Resistance and Cold Tolerance.</title>
        <authorList>
            <person name="Chen X."/>
        </authorList>
    </citation>
    <scope>NUCLEOTIDE SEQUENCE [LARGE SCALE GENOMIC DNA]</scope>
    <source>
        <strain evidence="3">cv. Shandingzi</strain>
        <tissue evidence="2">Leaves</tissue>
    </source>
</reference>
<evidence type="ECO:0000259" key="1">
    <source>
        <dbReference type="Pfam" id="PF04783"/>
    </source>
</evidence>
<dbReference type="Proteomes" id="UP000315295">
    <property type="component" value="Unassembled WGS sequence"/>
</dbReference>
<gene>
    <name evidence="2" type="ORF">C1H46_023189</name>
</gene>
<comment type="caution">
    <text evidence="2">The sequence shown here is derived from an EMBL/GenBank/DDBJ whole genome shotgun (WGS) entry which is preliminary data.</text>
</comment>
<evidence type="ECO:0000313" key="2">
    <source>
        <dbReference type="EMBL" id="TQD91175.1"/>
    </source>
</evidence>
<evidence type="ECO:0000313" key="3">
    <source>
        <dbReference type="Proteomes" id="UP000315295"/>
    </source>
</evidence>
<name>A0A540LXE2_MALBA</name>
<accession>A0A540LXE2</accession>
<protein>
    <recommendedName>
        <fullName evidence="1">DUF630 domain-containing protein</fullName>
    </recommendedName>
</protein>
<dbReference type="EMBL" id="VIEB01000428">
    <property type="protein sequence ID" value="TQD91175.1"/>
    <property type="molecule type" value="Genomic_DNA"/>
</dbReference>
<sequence length="103" mass="11394">MGWTSSKLDDLPAVALCRERCGFLDEAIHQRYAFAEAIFKLQRPPSPLSLSLKFQILHLTHCLSKTLKAIFSSAISSYLPSSGHQLGHGVLSASNFTAFPDFR</sequence>
<organism evidence="2 3">
    <name type="scientific">Malus baccata</name>
    <name type="common">Siberian crab apple</name>
    <name type="synonym">Pyrus baccata</name>
    <dbReference type="NCBI Taxonomy" id="106549"/>
    <lineage>
        <taxon>Eukaryota</taxon>
        <taxon>Viridiplantae</taxon>
        <taxon>Streptophyta</taxon>
        <taxon>Embryophyta</taxon>
        <taxon>Tracheophyta</taxon>
        <taxon>Spermatophyta</taxon>
        <taxon>Magnoliopsida</taxon>
        <taxon>eudicotyledons</taxon>
        <taxon>Gunneridae</taxon>
        <taxon>Pentapetalae</taxon>
        <taxon>rosids</taxon>
        <taxon>fabids</taxon>
        <taxon>Rosales</taxon>
        <taxon>Rosaceae</taxon>
        <taxon>Amygdaloideae</taxon>
        <taxon>Maleae</taxon>
        <taxon>Malus</taxon>
    </lineage>
</organism>
<dbReference type="Pfam" id="PF04783">
    <property type="entry name" value="DUF630"/>
    <property type="match status" value="1"/>
</dbReference>